<dbReference type="SUPFAM" id="SSF56672">
    <property type="entry name" value="DNA/RNA polymerases"/>
    <property type="match status" value="1"/>
</dbReference>
<dbReference type="CDD" id="cd01650">
    <property type="entry name" value="RT_nLTR_like"/>
    <property type="match status" value="1"/>
</dbReference>
<dbReference type="Gene3D" id="3.60.10.10">
    <property type="entry name" value="Endonuclease/exonuclease/phosphatase"/>
    <property type="match status" value="1"/>
</dbReference>
<dbReference type="SUPFAM" id="SSF56219">
    <property type="entry name" value="DNase I-like"/>
    <property type="match status" value="1"/>
</dbReference>
<evidence type="ECO:0000313" key="2">
    <source>
        <dbReference type="EMBL" id="KAL0872257.1"/>
    </source>
</evidence>
<keyword evidence="3" id="KW-1185">Reference proteome</keyword>
<protein>
    <recommendedName>
        <fullName evidence="1">Reverse transcriptase domain-containing protein</fullName>
    </recommendedName>
</protein>
<accession>A0ABR3HPC9</accession>
<name>A0ABR3HPC9_LOXSC</name>
<feature type="domain" description="Reverse transcriptase" evidence="1">
    <location>
        <begin position="519"/>
        <end position="766"/>
    </location>
</feature>
<evidence type="ECO:0000313" key="3">
    <source>
        <dbReference type="Proteomes" id="UP001549920"/>
    </source>
</evidence>
<evidence type="ECO:0000259" key="1">
    <source>
        <dbReference type="PROSITE" id="PS50878"/>
    </source>
</evidence>
<dbReference type="PANTHER" id="PTHR33332">
    <property type="entry name" value="REVERSE TRANSCRIPTASE DOMAIN-CONTAINING PROTEIN"/>
    <property type="match status" value="1"/>
</dbReference>
<proteinExistence type="predicted"/>
<dbReference type="InterPro" id="IPR043502">
    <property type="entry name" value="DNA/RNA_pol_sf"/>
</dbReference>
<dbReference type="PROSITE" id="PS50878">
    <property type="entry name" value="RT_POL"/>
    <property type="match status" value="1"/>
</dbReference>
<dbReference type="InterPro" id="IPR000477">
    <property type="entry name" value="RT_dom"/>
</dbReference>
<comment type="caution">
    <text evidence="2">The sequence shown here is derived from an EMBL/GenBank/DDBJ whole genome shotgun (WGS) entry which is preliminary data.</text>
</comment>
<sequence>MQIYVLFMSNSNHRNNLTIYYQNCRGIRTKLHTLYINILSNNYDVIILTETWLIPDINNSEFIDQRYLTYRCDRDRTATDKQDGGGVLVAVLRGLRPSVFNLLTPNNNLQLNHIEHILVEVPSARSGKKHVISAAYIPPRIPPETYGKHFDLLNDYLNNSNVDNFFVVGDYNMPDIAWVPVSSHNTPSQSSQCTSMTALGSGCLHPQVMNFMAALNATQYNCIYNTSGKILDLLISNVALTVRASADPLLPPDLHHPPFISVVNMHQMYEPMKKRPRTKYNFYKADFDSINLKIENYDWSGLLAGLPSEQCVDTFYNTIDNIIKQHAPLSTSRTNGFPVWFSHSLITTCKNKQRFWIKWKKFGNQCDYEKFSRYRSVFKKKCRECYDKYMRSVEDGITKNVKHFWTYISNRKSKSEIPATMHFLNHTSNDPETICGMFSDFFQSVFEPATSSLQQWQPPSETSDQDILLSNLYFSESEILKELKNLDPSKGAGPDGLPPQFFVATATSICKPLHIIYNKCMSEGVFPKVWKLANITPIHKNESKGDVANYRPISILSTLSKLFERLVHNQIYPILHKTIIEEQHGFVKQRSTVTNLLIFTNMLFEKVDDGAQVDVIYTDFKKAFDRVDHEILLNKIAFNGIRGNLLRWFASYILNRSQKVVINGYHSKIAAVTSGVPQGSILGPLLFILFINDIKECFHSSKILLYADDLKAYSTIRNIEDAISFQKDLDRLSIYCKKNKLQLSVNKCHYISFTKKKNVTHFNYQLCNTPLNKVSDVRDLGIQLDSKLQLNIHIDNIIKGFVMRSTIDFRRPGTYIYLFNTLIRTQLEYAVPTWNPYYKKYVEEVERVQNKFLRAMHFRCHKKYCPHDLLLTKYKIMSLENRRKYLEAMILYKIVNNKLDCIDLTSSLCYSVPRSAQVRSVRNSSLFSVKTCRTNSGLRAPIHRMMRSFNDNFNVKNIDIYSDSMNKFKKAITEKLSREERSFN</sequence>
<dbReference type="InterPro" id="IPR036691">
    <property type="entry name" value="Endo/exonu/phosph_ase_sf"/>
</dbReference>
<dbReference type="Proteomes" id="UP001549920">
    <property type="component" value="Unassembled WGS sequence"/>
</dbReference>
<reference evidence="2 3" key="1">
    <citation type="submission" date="2024-06" db="EMBL/GenBank/DDBJ databases">
        <title>A chromosome-level genome assembly of beet webworm, Loxostege sticticalis.</title>
        <authorList>
            <person name="Zhang Y."/>
        </authorList>
    </citation>
    <scope>NUCLEOTIDE SEQUENCE [LARGE SCALE GENOMIC DNA]</scope>
    <source>
        <strain evidence="2">AQ026</strain>
        <tissue evidence="2">Whole body</tissue>
    </source>
</reference>
<organism evidence="2 3">
    <name type="scientific">Loxostege sticticalis</name>
    <name type="common">Beet webworm moth</name>
    <dbReference type="NCBI Taxonomy" id="481309"/>
    <lineage>
        <taxon>Eukaryota</taxon>
        <taxon>Metazoa</taxon>
        <taxon>Ecdysozoa</taxon>
        <taxon>Arthropoda</taxon>
        <taxon>Hexapoda</taxon>
        <taxon>Insecta</taxon>
        <taxon>Pterygota</taxon>
        <taxon>Neoptera</taxon>
        <taxon>Endopterygota</taxon>
        <taxon>Lepidoptera</taxon>
        <taxon>Glossata</taxon>
        <taxon>Ditrysia</taxon>
        <taxon>Pyraloidea</taxon>
        <taxon>Crambidae</taxon>
        <taxon>Pyraustinae</taxon>
        <taxon>Loxostege</taxon>
    </lineage>
</organism>
<dbReference type="Pfam" id="PF00078">
    <property type="entry name" value="RVT_1"/>
    <property type="match status" value="1"/>
</dbReference>
<gene>
    <name evidence="2" type="ORF">ABMA27_004649</name>
</gene>
<dbReference type="EMBL" id="JBEUOH010000016">
    <property type="protein sequence ID" value="KAL0872257.1"/>
    <property type="molecule type" value="Genomic_DNA"/>
</dbReference>